<comment type="caution">
    <text evidence="1">The sequence shown here is derived from an EMBL/GenBank/DDBJ whole genome shotgun (WGS) entry which is preliminary data.</text>
</comment>
<evidence type="ECO:0000313" key="2">
    <source>
        <dbReference type="Proteomes" id="UP001416858"/>
    </source>
</evidence>
<accession>A0ABP9W1L2</accession>
<gene>
    <name evidence="1" type="ORF">Rcae01_06785</name>
</gene>
<organism evidence="1 2">
    <name type="scientific">Novipirellula caenicola</name>
    <dbReference type="NCBI Taxonomy" id="1536901"/>
    <lineage>
        <taxon>Bacteria</taxon>
        <taxon>Pseudomonadati</taxon>
        <taxon>Planctomycetota</taxon>
        <taxon>Planctomycetia</taxon>
        <taxon>Pirellulales</taxon>
        <taxon>Pirellulaceae</taxon>
        <taxon>Novipirellula</taxon>
    </lineage>
</organism>
<protein>
    <submittedName>
        <fullName evidence="1">Uncharacterized protein</fullName>
    </submittedName>
</protein>
<sequence>MGARTSLTLVLQRVRIAIAVARTEEGAYRENKFENQ</sequence>
<keyword evidence="2" id="KW-1185">Reference proteome</keyword>
<name>A0ABP9W1L2_9BACT</name>
<evidence type="ECO:0000313" key="1">
    <source>
        <dbReference type="EMBL" id="GAA5511269.1"/>
    </source>
</evidence>
<reference evidence="1 2" key="1">
    <citation type="submission" date="2024-02" db="EMBL/GenBank/DDBJ databases">
        <title>Rhodopirellula caenicola NBRC 110016.</title>
        <authorList>
            <person name="Ichikawa N."/>
            <person name="Katano-Makiyama Y."/>
            <person name="Hidaka K."/>
        </authorList>
    </citation>
    <scope>NUCLEOTIDE SEQUENCE [LARGE SCALE GENOMIC DNA]</scope>
    <source>
        <strain evidence="1 2">NBRC 110016</strain>
    </source>
</reference>
<dbReference type="Proteomes" id="UP001416858">
    <property type="component" value="Unassembled WGS sequence"/>
</dbReference>
<dbReference type="EMBL" id="BAABRO010000059">
    <property type="protein sequence ID" value="GAA5511269.1"/>
    <property type="molecule type" value="Genomic_DNA"/>
</dbReference>
<proteinExistence type="predicted"/>